<keyword evidence="2" id="KW-0812">Transmembrane</keyword>
<dbReference type="GO" id="GO:0006357">
    <property type="term" value="P:regulation of transcription by RNA polymerase II"/>
    <property type="evidence" value="ECO:0007669"/>
    <property type="project" value="TreeGrafter"/>
</dbReference>
<keyword evidence="4" id="KW-1185">Reference proteome</keyword>
<dbReference type="OMA" id="MHILEAT"/>
<feature type="region of interest" description="Disordered" evidence="1">
    <location>
        <begin position="269"/>
        <end position="660"/>
    </location>
</feature>
<feature type="compositionally biased region" description="Basic and acidic residues" evidence="1">
    <location>
        <begin position="212"/>
        <end position="226"/>
    </location>
</feature>
<feature type="compositionally biased region" description="Low complexity" evidence="1">
    <location>
        <begin position="413"/>
        <end position="426"/>
    </location>
</feature>
<dbReference type="VEuPathDB" id="PlasmoDB:AK88_05260"/>
<feature type="compositionally biased region" description="Low complexity" evidence="1">
    <location>
        <begin position="636"/>
        <end position="648"/>
    </location>
</feature>
<feature type="compositionally biased region" description="Low complexity" evidence="1">
    <location>
        <begin position="559"/>
        <end position="576"/>
    </location>
</feature>
<dbReference type="Proteomes" id="UP000054561">
    <property type="component" value="Unassembled WGS sequence"/>
</dbReference>
<feature type="transmembrane region" description="Helical" evidence="2">
    <location>
        <begin position="719"/>
        <end position="742"/>
    </location>
</feature>
<feature type="compositionally biased region" description="Low complexity" evidence="1">
    <location>
        <begin position="442"/>
        <end position="455"/>
    </location>
</feature>
<feature type="compositionally biased region" description="Gly residues" evidence="1">
    <location>
        <begin position="608"/>
        <end position="635"/>
    </location>
</feature>
<dbReference type="AlphaFoldDB" id="A0A0D9QDN0"/>
<feature type="compositionally biased region" description="Pro residues" evidence="1">
    <location>
        <begin position="396"/>
        <end position="412"/>
    </location>
</feature>
<feature type="region of interest" description="Disordered" evidence="1">
    <location>
        <begin position="678"/>
        <end position="707"/>
    </location>
</feature>
<keyword evidence="2" id="KW-0472">Membrane</keyword>
<evidence type="ECO:0000256" key="2">
    <source>
        <dbReference type="SAM" id="Phobius"/>
    </source>
</evidence>
<keyword evidence="2" id="KW-1133">Transmembrane helix</keyword>
<feature type="compositionally biased region" description="Pro residues" evidence="1">
    <location>
        <begin position="590"/>
        <end position="602"/>
    </location>
</feature>
<protein>
    <recommendedName>
        <fullName evidence="5">Schizont-infected cell agglutination C-terminal domain-containing protein</fullName>
    </recommendedName>
</protein>
<sequence length="1080" mass="115574">MNPNKILTEWKDYKRKGHPAGEWTRFREWLWQEIEPILQEFIAYMQQKDMWDVYGSNCNNHFYYHSGTGYEHHVKWPGTKVMCKIMSTALFFLTDTNGLLDFTRDADEPVQKLRQLIGCTIVNVFMHILEATVCEGHWGLEYAWYVMREKMEGTPTNIIKRKECVEGFIDNVNLGSWSMKAKIKEWIQKNTDLRTWAQDTEIKRMCPTAPEKSTEAQRTGKGEGKWQEGGPSTDTYGEQEVRAHMETGLKRVIGSGMHEIMTKVGEQLEAGSKPPNTGQPGTGARKPGSGTHAAAGPNAPPTTPGGAQQDSKKDTISEEDNTHAKDKPGNTEGAPAQGKTADGADTKTPKDKKSDSGSSGLEGTGGARAGSTKAKDTNSPNAAGSDDEGTGATQPGPQPPPQAPASPVPSSPPASITPQAEPAPAGGSAGTGSTGNIGCHDSGVTSSSVSVTCGTYTAPGLEAPRIPPGVAVIDEDANTGPGTGDTKDVTAPDHKNGVSQSPELTPGPGPSPASPEAQPALPAPPETPVETTTTTSTQTPSAAEPGAPGPPGPPGPSGQPGAAGETGEKGATGALGNSSADAVVDGGNDDPPPLNPPKPNPNPDQSGSGPGGTGAGGLPDGAGGGAGRGGGGGSGSSPSSTTSRATASNGDDKENNAADSKMQAENVGFELDLKPYKGGLDGSYAPPSPEVTASDKPVTIPGRSKDDDAISPIFTAKDIFLSSSVLIFVASVTSLIVLYSLWKKYCSIYNAASRHQITEVLHECEAAEWENVKDDYWQIVVQEFAPDLEQEEDTNNNILGVSTSHAALATHDSTTRAPPTDFDGTDPCPPHDPDPWSCMETIQSETDPCPPNAADPDACSCMETIQLDAPHSRAPTVPGDATSHCTHWINWIDRNKDILRECTGHTWFLQLKADWQQYLREHMVANEHNVVYGHRELGDAATMERKKLDLWKEWVAQQHALMHIYGAEEWFQHLLHTVAHETTEETGSQREQTFHANNIPTAQEGATDAAAQKRAPENIPLTKVKEPEQQHDHYPELRHTEHLTAHKLWMLVLSLLIEECDMEQNMKETELYVDDLLEQL</sequence>
<dbReference type="PANTHER" id="PTHR23110">
    <property type="entry name" value="BTB DOMAIN TRANSCRIPTION FACTOR"/>
    <property type="match status" value="1"/>
</dbReference>
<dbReference type="EMBL" id="KQ001750">
    <property type="protein sequence ID" value="KJP85108.1"/>
    <property type="molecule type" value="Genomic_DNA"/>
</dbReference>
<feature type="compositionally biased region" description="Pro residues" evidence="1">
    <location>
        <begin position="547"/>
        <end position="557"/>
    </location>
</feature>
<dbReference type="OrthoDB" id="375150at2759"/>
<evidence type="ECO:0008006" key="5">
    <source>
        <dbReference type="Google" id="ProtNLM"/>
    </source>
</evidence>
<name>A0A0D9QDN0_PLAFR</name>
<dbReference type="GO" id="GO:0005634">
    <property type="term" value="C:nucleus"/>
    <property type="evidence" value="ECO:0007669"/>
    <property type="project" value="TreeGrafter"/>
</dbReference>
<evidence type="ECO:0000256" key="1">
    <source>
        <dbReference type="SAM" id="MobiDB-lite"/>
    </source>
</evidence>
<accession>A0A0D9QDN0</accession>
<dbReference type="GeneID" id="24270574"/>
<evidence type="ECO:0000313" key="4">
    <source>
        <dbReference type="Proteomes" id="UP000054561"/>
    </source>
</evidence>
<gene>
    <name evidence="3" type="ORF">AK88_05260</name>
</gene>
<feature type="compositionally biased region" description="Basic and acidic residues" evidence="1">
    <location>
        <begin position="342"/>
        <end position="355"/>
    </location>
</feature>
<evidence type="ECO:0000313" key="3">
    <source>
        <dbReference type="EMBL" id="KJP85108.1"/>
    </source>
</evidence>
<feature type="compositionally biased region" description="Basic and acidic residues" evidence="1">
    <location>
        <begin position="310"/>
        <end position="329"/>
    </location>
</feature>
<dbReference type="PANTHER" id="PTHR23110:SF109">
    <property type="entry name" value="FI07618P-RELATED"/>
    <property type="match status" value="1"/>
</dbReference>
<feature type="compositionally biased region" description="Basic and acidic residues" evidence="1">
    <location>
        <begin position="485"/>
        <end position="496"/>
    </location>
</feature>
<organism evidence="3 4">
    <name type="scientific">Plasmodium fragile</name>
    <dbReference type="NCBI Taxonomy" id="5857"/>
    <lineage>
        <taxon>Eukaryota</taxon>
        <taxon>Sar</taxon>
        <taxon>Alveolata</taxon>
        <taxon>Apicomplexa</taxon>
        <taxon>Aconoidasida</taxon>
        <taxon>Haemosporida</taxon>
        <taxon>Plasmodiidae</taxon>
        <taxon>Plasmodium</taxon>
        <taxon>Plasmodium (Plasmodium)</taxon>
    </lineage>
</organism>
<feature type="region of interest" description="Disordered" evidence="1">
    <location>
        <begin position="206"/>
        <end position="237"/>
    </location>
</feature>
<dbReference type="RefSeq" id="XP_012338285.1">
    <property type="nucleotide sequence ID" value="XM_012482862.1"/>
</dbReference>
<proteinExistence type="predicted"/>
<feature type="compositionally biased region" description="Low complexity" evidence="1">
    <location>
        <begin position="528"/>
        <end position="546"/>
    </location>
</feature>
<dbReference type="InterPro" id="IPR051095">
    <property type="entry name" value="Dros_DevTransReg"/>
</dbReference>
<reference evidence="3 4" key="1">
    <citation type="submission" date="2014-03" db="EMBL/GenBank/DDBJ databases">
        <title>The Genome Sequence of Plasmodium fragile nilgiri.</title>
        <authorList>
            <consortium name="The Broad Institute Genomics Platform"/>
            <consortium name="The Broad Institute Genome Sequencing Center for Infectious Disease"/>
            <person name="Neafsey D."/>
            <person name="Duraisingh M."/>
            <person name="Young S.K."/>
            <person name="Zeng Q."/>
            <person name="Gargeya S."/>
            <person name="Abouelleil A."/>
            <person name="Alvarado L."/>
            <person name="Chapman S.B."/>
            <person name="Gainer-Dewar J."/>
            <person name="Goldberg J."/>
            <person name="Griggs A."/>
            <person name="Gujja S."/>
            <person name="Hansen M."/>
            <person name="Howarth C."/>
            <person name="Imamovic A."/>
            <person name="Larimer J."/>
            <person name="Pearson M."/>
            <person name="Poon T.W."/>
            <person name="Priest M."/>
            <person name="Roberts A."/>
            <person name="Saif S."/>
            <person name="Shea T."/>
            <person name="Sykes S."/>
            <person name="Wortman J."/>
            <person name="Nusbaum C."/>
            <person name="Birren B."/>
        </authorList>
    </citation>
    <scope>NUCLEOTIDE SEQUENCE [LARGE SCALE GENOMIC DNA]</scope>
    <source>
        <strain evidence="4">nilgiri</strain>
    </source>
</reference>